<evidence type="ECO:0000256" key="13">
    <source>
        <dbReference type="SAM" id="Phobius"/>
    </source>
</evidence>
<dbReference type="Pfam" id="PF02518">
    <property type="entry name" value="HATPase_c"/>
    <property type="match status" value="1"/>
</dbReference>
<dbReference type="PRINTS" id="PR00344">
    <property type="entry name" value="BCTRLSENSOR"/>
</dbReference>
<dbReference type="NCBIfam" id="TIGR00229">
    <property type="entry name" value="sensory_box"/>
    <property type="match status" value="3"/>
</dbReference>
<comment type="caution">
    <text evidence="17">The sequence shown here is derived from an EMBL/GenBank/DDBJ whole genome shotgun (WGS) entry which is preliminary data.</text>
</comment>
<dbReference type="Gene3D" id="1.10.287.130">
    <property type="match status" value="1"/>
</dbReference>
<evidence type="ECO:0000259" key="14">
    <source>
        <dbReference type="PROSITE" id="PS50109"/>
    </source>
</evidence>
<dbReference type="PROSITE" id="PS50113">
    <property type="entry name" value="PAC"/>
    <property type="match status" value="2"/>
</dbReference>
<dbReference type="Pfam" id="PF00512">
    <property type="entry name" value="HisKA"/>
    <property type="match status" value="1"/>
</dbReference>
<feature type="domain" description="PAS" evidence="15">
    <location>
        <begin position="421"/>
        <end position="491"/>
    </location>
</feature>
<evidence type="ECO:0000256" key="3">
    <source>
        <dbReference type="ARBA" id="ARBA00012438"/>
    </source>
</evidence>
<feature type="domain" description="PAC" evidence="16">
    <location>
        <begin position="618"/>
        <end position="670"/>
    </location>
</feature>
<comment type="subcellular location">
    <subcellularLocation>
        <location evidence="2">Membrane</location>
        <topology evidence="2">Multi-pass membrane protein</topology>
    </subcellularLocation>
</comment>
<dbReference type="InterPro" id="IPR036097">
    <property type="entry name" value="HisK_dim/P_sf"/>
</dbReference>
<protein>
    <recommendedName>
        <fullName evidence="3">histidine kinase</fullName>
        <ecNumber evidence="3">2.7.13.3</ecNumber>
    </recommendedName>
</protein>
<feature type="transmembrane region" description="Helical" evidence="13">
    <location>
        <begin position="59"/>
        <end position="75"/>
    </location>
</feature>
<evidence type="ECO:0000259" key="15">
    <source>
        <dbReference type="PROSITE" id="PS50112"/>
    </source>
</evidence>
<dbReference type="SMART" id="SM00387">
    <property type="entry name" value="HATPase_c"/>
    <property type="match status" value="1"/>
</dbReference>
<evidence type="ECO:0000256" key="12">
    <source>
        <dbReference type="ARBA" id="ARBA00023136"/>
    </source>
</evidence>
<keyword evidence="8" id="KW-0418">Kinase</keyword>
<feature type="domain" description="PAC" evidence="16">
    <location>
        <begin position="375"/>
        <end position="427"/>
    </location>
</feature>
<dbReference type="PROSITE" id="PS50112">
    <property type="entry name" value="PAS"/>
    <property type="match status" value="2"/>
</dbReference>
<accession>A0ABT5B970</accession>
<evidence type="ECO:0000256" key="1">
    <source>
        <dbReference type="ARBA" id="ARBA00000085"/>
    </source>
</evidence>
<reference evidence="17 18" key="1">
    <citation type="submission" date="2022-11" db="EMBL/GenBank/DDBJ databases">
        <title>Minimal conservation of predation-associated metabolite biosynthetic gene clusters underscores biosynthetic potential of Myxococcota including descriptions for ten novel species: Archangium lansinium sp. nov., Myxococcus landrumus sp. nov., Nannocystis bai.</title>
        <authorList>
            <person name="Ahearne A."/>
            <person name="Stevens C."/>
            <person name="Dowd S."/>
        </authorList>
    </citation>
    <scope>NUCLEOTIDE SEQUENCE [LARGE SCALE GENOMIC DNA]</scope>
    <source>
        <strain evidence="17 18">NCELM</strain>
    </source>
</reference>
<dbReference type="SUPFAM" id="SSF55785">
    <property type="entry name" value="PYP-like sensor domain (PAS domain)"/>
    <property type="match status" value="3"/>
</dbReference>
<keyword evidence="11" id="KW-0902">Two-component regulatory system</keyword>
<keyword evidence="10 13" id="KW-1133">Transmembrane helix</keyword>
<dbReference type="InterPro" id="IPR004358">
    <property type="entry name" value="Sig_transdc_His_kin-like_C"/>
</dbReference>
<evidence type="ECO:0000313" key="18">
    <source>
        <dbReference type="Proteomes" id="UP001217838"/>
    </source>
</evidence>
<evidence type="ECO:0000256" key="4">
    <source>
        <dbReference type="ARBA" id="ARBA00022553"/>
    </source>
</evidence>
<evidence type="ECO:0000256" key="9">
    <source>
        <dbReference type="ARBA" id="ARBA00022840"/>
    </source>
</evidence>
<proteinExistence type="predicted"/>
<organism evidence="17 18">
    <name type="scientific">Nannocystis radixulma</name>
    <dbReference type="NCBI Taxonomy" id="2995305"/>
    <lineage>
        <taxon>Bacteria</taxon>
        <taxon>Pseudomonadati</taxon>
        <taxon>Myxococcota</taxon>
        <taxon>Polyangia</taxon>
        <taxon>Nannocystales</taxon>
        <taxon>Nannocystaceae</taxon>
        <taxon>Nannocystis</taxon>
    </lineage>
</organism>
<dbReference type="Gene3D" id="3.30.450.20">
    <property type="entry name" value="PAS domain"/>
    <property type="match status" value="3"/>
</dbReference>
<dbReference type="InterPro" id="IPR035965">
    <property type="entry name" value="PAS-like_dom_sf"/>
</dbReference>
<feature type="transmembrane region" description="Helical" evidence="13">
    <location>
        <begin position="196"/>
        <end position="216"/>
    </location>
</feature>
<dbReference type="SUPFAM" id="SSF55874">
    <property type="entry name" value="ATPase domain of HSP90 chaperone/DNA topoisomerase II/histidine kinase"/>
    <property type="match status" value="1"/>
</dbReference>
<dbReference type="SMART" id="SM00086">
    <property type="entry name" value="PAC"/>
    <property type="match status" value="3"/>
</dbReference>
<feature type="domain" description="Histidine kinase" evidence="14">
    <location>
        <begin position="674"/>
        <end position="884"/>
    </location>
</feature>
<dbReference type="PANTHER" id="PTHR42878:SF7">
    <property type="entry name" value="SENSOR HISTIDINE KINASE GLRK"/>
    <property type="match status" value="1"/>
</dbReference>
<dbReference type="SMART" id="SM00091">
    <property type="entry name" value="PAS"/>
    <property type="match status" value="3"/>
</dbReference>
<dbReference type="Gene3D" id="3.30.565.10">
    <property type="entry name" value="Histidine kinase-like ATPase, C-terminal domain"/>
    <property type="match status" value="1"/>
</dbReference>
<dbReference type="Proteomes" id="UP001217838">
    <property type="component" value="Unassembled WGS sequence"/>
</dbReference>
<evidence type="ECO:0000256" key="8">
    <source>
        <dbReference type="ARBA" id="ARBA00022777"/>
    </source>
</evidence>
<dbReference type="SUPFAM" id="SSF47384">
    <property type="entry name" value="Homodimeric domain of signal transducing histidine kinase"/>
    <property type="match status" value="1"/>
</dbReference>
<keyword evidence="9" id="KW-0067">ATP-binding</keyword>
<keyword evidence="12 13" id="KW-0472">Membrane</keyword>
<dbReference type="InterPro" id="IPR003661">
    <property type="entry name" value="HisK_dim/P_dom"/>
</dbReference>
<feature type="transmembrane region" description="Helical" evidence="13">
    <location>
        <begin position="268"/>
        <end position="289"/>
    </location>
</feature>
<dbReference type="InterPro" id="IPR013767">
    <property type="entry name" value="PAS_fold"/>
</dbReference>
<dbReference type="InterPro" id="IPR000014">
    <property type="entry name" value="PAS"/>
</dbReference>
<evidence type="ECO:0000256" key="6">
    <source>
        <dbReference type="ARBA" id="ARBA00022692"/>
    </source>
</evidence>
<dbReference type="InterPro" id="IPR000700">
    <property type="entry name" value="PAS-assoc_C"/>
</dbReference>
<evidence type="ECO:0000256" key="10">
    <source>
        <dbReference type="ARBA" id="ARBA00022989"/>
    </source>
</evidence>
<evidence type="ECO:0000259" key="16">
    <source>
        <dbReference type="PROSITE" id="PS50113"/>
    </source>
</evidence>
<dbReference type="PROSITE" id="PS50109">
    <property type="entry name" value="HIS_KIN"/>
    <property type="match status" value="1"/>
</dbReference>
<dbReference type="EC" id="2.7.13.3" evidence="3"/>
<dbReference type="RefSeq" id="WP_272000512.1">
    <property type="nucleotide sequence ID" value="NZ_JAQNDN010000013.1"/>
</dbReference>
<dbReference type="SMART" id="SM00388">
    <property type="entry name" value="HisKA"/>
    <property type="match status" value="1"/>
</dbReference>
<dbReference type="InterPro" id="IPR005467">
    <property type="entry name" value="His_kinase_dom"/>
</dbReference>
<feature type="transmembrane region" description="Helical" evidence="13">
    <location>
        <begin position="237"/>
        <end position="256"/>
    </location>
</feature>
<sequence>MRAERAASQPGLIVRSRRVARAAAAAAAGFGVIGLVGWATGDATLRSFVPGRPGITPNSSLSLILLAGGVLLRAADGAGWGRRAVSLACAASVLAVAATTLLYELTGADLYLDGLATWWSWPGPVPQPYRSAVGAATCLALLATALLLLDVRSRRRGWLAQVPALATAVVVLAGLTGHAYGAESLFRPSPTTLRGMSLPMAFGLALLAASLLLVRPERGIVATITSARVGGAMARKLLLPALLGPALLGFVVVAATGMDSPRLTLSHALLATASATIAVGLTLLTAASLNRVDEARALVTDELRLWRDVVDQADEAIIVRNPDEVVIGWNPAAERLFGFRRHEIVGRSMLALVPEDRRHEPPMLLERLRRGERVPPLETVRVARSGEPIAVALSLAIVHDGAGQLVGLASIVRDLRERKAAERRYADLFEHASDGIFIADPHGVIDEVNAAGCRLLGRAHEEIVGRSIQEFVPPEDATRLVATREALLGGAVEVGDWQLVARGGARVPVEVSGSIRDGRWQVFVRDLRARKAAENALARLYREEALAKAWLQGVLDGMPEAVLLVDADGQLSHNKAAQRFFAAGDGAPGFDLREPDGTAAAWTELPLMRALEGGEACSGRELVAHDAQGGRVPVLVSASPLADASGRQVGAVSVLRDITVLKEMERLREEWTAIVAHDLRQPLSVIVMSMQTLVRAAAAESGSSVEKAVVRIRGAIDRLSRMIRDLYDAARIDAHRLSLEAAPVDLRELLVEVAARAGDHCRIAVDVPAALPRVLADAGRVEQVMENLLSNALKYGEPGAPVEVTAAAAGDRVVVSTRNRGPALSAEQTTRLFHRFYRAHAETYTEGLGLGLYIAKGLVEAHGGRIWAESGDGQTTFCFTLPIA</sequence>
<feature type="domain" description="PAS" evidence="15">
    <location>
        <begin position="302"/>
        <end position="371"/>
    </location>
</feature>
<evidence type="ECO:0000256" key="11">
    <source>
        <dbReference type="ARBA" id="ARBA00023012"/>
    </source>
</evidence>
<dbReference type="InterPro" id="IPR003594">
    <property type="entry name" value="HATPase_dom"/>
</dbReference>
<dbReference type="InterPro" id="IPR050351">
    <property type="entry name" value="BphY/WalK/GraS-like"/>
</dbReference>
<feature type="transmembrane region" description="Helical" evidence="13">
    <location>
        <begin position="87"/>
        <end position="112"/>
    </location>
</feature>
<comment type="catalytic activity">
    <reaction evidence="1">
        <text>ATP + protein L-histidine = ADP + protein N-phospho-L-histidine.</text>
        <dbReference type="EC" id="2.7.13.3"/>
    </reaction>
</comment>
<gene>
    <name evidence="17" type="ORF">POL58_23165</name>
</gene>
<dbReference type="CDD" id="cd00130">
    <property type="entry name" value="PAS"/>
    <property type="match status" value="2"/>
</dbReference>
<dbReference type="InterPro" id="IPR013656">
    <property type="entry name" value="PAS_4"/>
</dbReference>
<dbReference type="PANTHER" id="PTHR42878">
    <property type="entry name" value="TWO-COMPONENT HISTIDINE KINASE"/>
    <property type="match status" value="1"/>
</dbReference>
<evidence type="ECO:0000256" key="7">
    <source>
        <dbReference type="ARBA" id="ARBA00022741"/>
    </source>
</evidence>
<dbReference type="Pfam" id="PF00989">
    <property type="entry name" value="PAS"/>
    <property type="match status" value="1"/>
</dbReference>
<keyword evidence="6 13" id="KW-0812">Transmembrane</keyword>
<evidence type="ECO:0000256" key="5">
    <source>
        <dbReference type="ARBA" id="ARBA00022679"/>
    </source>
</evidence>
<dbReference type="InterPro" id="IPR001610">
    <property type="entry name" value="PAC"/>
</dbReference>
<keyword evidence="4" id="KW-0597">Phosphoprotein</keyword>
<dbReference type="CDD" id="cd00082">
    <property type="entry name" value="HisKA"/>
    <property type="match status" value="1"/>
</dbReference>
<evidence type="ECO:0000313" key="17">
    <source>
        <dbReference type="EMBL" id="MDC0670676.1"/>
    </source>
</evidence>
<evidence type="ECO:0000256" key="2">
    <source>
        <dbReference type="ARBA" id="ARBA00004141"/>
    </source>
</evidence>
<feature type="transmembrane region" description="Helical" evidence="13">
    <location>
        <begin position="132"/>
        <end position="151"/>
    </location>
</feature>
<dbReference type="InterPro" id="IPR036890">
    <property type="entry name" value="HATPase_C_sf"/>
</dbReference>
<feature type="transmembrane region" description="Helical" evidence="13">
    <location>
        <begin position="158"/>
        <end position="176"/>
    </location>
</feature>
<dbReference type="Pfam" id="PF08448">
    <property type="entry name" value="PAS_4"/>
    <property type="match status" value="2"/>
</dbReference>
<keyword evidence="5" id="KW-0808">Transferase</keyword>
<name>A0ABT5B970_9BACT</name>
<dbReference type="EMBL" id="JAQNDN010000013">
    <property type="protein sequence ID" value="MDC0670676.1"/>
    <property type="molecule type" value="Genomic_DNA"/>
</dbReference>
<dbReference type="CDD" id="cd00075">
    <property type="entry name" value="HATPase"/>
    <property type="match status" value="1"/>
</dbReference>
<feature type="transmembrane region" description="Helical" evidence="13">
    <location>
        <begin position="20"/>
        <end position="39"/>
    </location>
</feature>
<keyword evidence="7" id="KW-0547">Nucleotide-binding</keyword>
<keyword evidence="18" id="KW-1185">Reference proteome</keyword>